<evidence type="ECO:0000313" key="6">
    <source>
        <dbReference type="EMBL" id="CAB3406549.1"/>
    </source>
</evidence>
<accession>A0A8S1EYN4</accession>
<evidence type="ECO:0000256" key="2">
    <source>
        <dbReference type="ARBA" id="ARBA00023163"/>
    </source>
</evidence>
<dbReference type="PANTHER" id="PTHR16088">
    <property type="entry name" value="YY1 ASSOCIATED PROTEIN-RELATED"/>
    <property type="match status" value="1"/>
</dbReference>
<name>A0A8S1EYN4_9PELO</name>
<feature type="transmembrane region" description="Helical" evidence="5">
    <location>
        <begin position="159"/>
        <end position="181"/>
    </location>
</feature>
<gene>
    <name evidence="6" type="ORF">CBOVIS_LOCUS8610</name>
</gene>
<keyword evidence="1" id="KW-0805">Transcription regulation</keyword>
<keyword evidence="5" id="KW-1133">Transmembrane helix</keyword>
<feature type="region of interest" description="Disordered" evidence="4">
    <location>
        <begin position="988"/>
        <end position="1015"/>
    </location>
</feature>
<evidence type="ECO:0000256" key="3">
    <source>
        <dbReference type="ARBA" id="ARBA00023242"/>
    </source>
</evidence>
<evidence type="ECO:0000313" key="7">
    <source>
        <dbReference type="Proteomes" id="UP000494206"/>
    </source>
</evidence>
<feature type="compositionally biased region" description="Acidic residues" evidence="4">
    <location>
        <begin position="288"/>
        <end position="331"/>
    </location>
</feature>
<feature type="compositionally biased region" description="Basic and acidic residues" evidence="4">
    <location>
        <begin position="865"/>
        <end position="887"/>
    </location>
</feature>
<proteinExistence type="predicted"/>
<dbReference type="PANTHER" id="PTHR16088:SF3">
    <property type="entry name" value="GON-4-LIKE PROTEIN"/>
    <property type="match status" value="1"/>
</dbReference>
<evidence type="ECO:0000256" key="5">
    <source>
        <dbReference type="SAM" id="Phobius"/>
    </source>
</evidence>
<sequence length="1322" mass="151788">MFVSFSLLSENWVRADVLDTRELQKSGIVNTGIFTGTRELYDHNGSNGTRFNVFEELQDGTSFFTRSVWIFFLFFESMSLIWSLAGVISCTFSLTTLGHDSSIAGANGIYLWSLLSSVSHGGALALFYSQFQSSIKLNMLLDDQISVGFSTFGQASLSYAFYMALCALFSLYVPPLTMVVFTEQIVSINRKPSELKPEDRETIMKLYPDEKIRNKAMELNVTTLNAKSIIHHLIKYPKAFDVLMQTTGDETVPGVRITRSKRKKTPETGEKVAVTTVDFQFKEDDEFDEDYCSEISDNDVDDEEVEEEDESDEEVSDEEEDDDDELEEEHAEEAIHEHFDEIQDPFVQMDKEEMSAKCPEAERANLNDSSIRNETCSFPDLDTSFHFKSNFEIDDFDPDYLKIINSVIHKEDQLLPDDDPEDADYEYHSDEDNNILDVDYREDMQCGKSTKIPPNEVKRLYMDTIIAVKEIPMAVIPKEAIPDIQTVGKAAERNEDVGKKTQRQKDEDVVKRLRENAENAPQSCTLLRGNNVFFRPCEIEQLKMQLEQHVQLLTQSVVMCYWEKNFFDTKNQAQRMINELDNYYAHYGPQSIFNIPNLGASIESCHDIIHVEPVEEVFTNWSSNTEDVMGPAIRPEAIVVLSRSSAIKFPSLLPKIQPRDLLPETNFTRSEDIMLALALLQFAHLPRRAYGCNTLDRYRAIHENCLPARSPDKIRIHMKTMRNVHEKSSPIHILIAQAEQGICKMEFPIPPVTVIDAPIQLWPEDFQPNWYKYFSRFFDVIDNYKIVPKMEMFRSFVVTPTVAITQGSANLTNSDDSPYISLGTIDGGKPIIMEKQHVAALVNQLFPDESPSKRKRKILTPMKVSMDDEVRRNNDERNQNESPREEGPENADEQNLRVEENSMIDEGSITFITPLTPGKRPMSSLGPIFDASNLDNFEFTTPGGASSSSLGPPPKTPKWGESDDDWRTDFIGFDEYSRHDVDGASECVGEQESRVTFESEAGTSDDGERFSESYDPLRKRRKRSRLEKENMGEMGMKDLKYRHWQKMIISRKILNDIENRLFMHTEKWKKLKSLINDSSIDEEQKVEKIVELFEMMPDVLNLALLFVPIEYLPQKILSDPLRMSYQIAIHAIFDIEGYISAAKIKTPTVRQLFKLISKIEWKNLSSVEAAERFHQLLGHERPLWKRIEKVFYGLAAKERGALEDFEYIDFTKGEIPETDVQFEIISDLDKVFPSQTTIKKSQTSLMVKAGQMYVQKKGNFVPVKIIQNKWTKAYDMELLTAYNHCMKTYKKISVDEILKATSSLPFDRDEIAERMEYLLALL</sequence>
<dbReference type="Proteomes" id="UP000494206">
    <property type="component" value="Unassembled WGS sequence"/>
</dbReference>
<feature type="region of interest" description="Disordered" evidence="4">
    <location>
        <begin position="852"/>
        <end position="894"/>
    </location>
</feature>
<keyword evidence="2" id="KW-0804">Transcription</keyword>
<protein>
    <submittedName>
        <fullName evidence="6">Uncharacterized protein</fullName>
    </submittedName>
</protein>
<feature type="compositionally biased region" description="Basic and acidic residues" evidence="4">
    <location>
        <begin position="332"/>
        <end position="341"/>
    </location>
</feature>
<keyword evidence="7" id="KW-1185">Reference proteome</keyword>
<dbReference type="GO" id="GO:0003712">
    <property type="term" value="F:transcription coregulator activity"/>
    <property type="evidence" value="ECO:0007669"/>
    <property type="project" value="TreeGrafter"/>
</dbReference>
<keyword evidence="3" id="KW-0539">Nucleus</keyword>
<evidence type="ECO:0000256" key="1">
    <source>
        <dbReference type="ARBA" id="ARBA00023015"/>
    </source>
</evidence>
<dbReference type="EMBL" id="CADEPM010000005">
    <property type="protein sequence ID" value="CAB3406549.1"/>
    <property type="molecule type" value="Genomic_DNA"/>
</dbReference>
<feature type="compositionally biased region" description="Basic and acidic residues" evidence="4">
    <location>
        <begin position="1006"/>
        <end position="1015"/>
    </location>
</feature>
<evidence type="ECO:0000256" key="4">
    <source>
        <dbReference type="SAM" id="MobiDB-lite"/>
    </source>
</evidence>
<dbReference type="InterPro" id="IPR052435">
    <property type="entry name" value="YY1-Transcr_Regul"/>
</dbReference>
<dbReference type="GO" id="GO:0005634">
    <property type="term" value="C:nucleus"/>
    <property type="evidence" value="ECO:0007669"/>
    <property type="project" value="TreeGrafter"/>
</dbReference>
<feature type="transmembrane region" description="Helical" evidence="5">
    <location>
        <begin position="68"/>
        <end position="89"/>
    </location>
</feature>
<feature type="region of interest" description="Disordered" evidence="4">
    <location>
        <begin position="936"/>
        <end position="964"/>
    </location>
</feature>
<reference evidence="6 7" key="1">
    <citation type="submission" date="2020-04" db="EMBL/GenBank/DDBJ databases">
        <authorList>
            <person name="Laetsch R D."/>
            <person name="Stevens L."/>
            <person name="Kumar S."/>
            <person name="Blaxter L. M."/>
        </authorList>
    </citation>
    <scope>NUCLEOTIDE SEQUENCE [LARGE SCALE GENOMIC DNA]</scope>
</reference>
<keyword evidence="5" id="KW-0472">Membrane</keyword>
<dbReference type="OrthoDB" id="6257037at2759"/>
<feature type="transmembrane region" description="Helical" evidence="5">
    <location>
        <begin position="109"/>
        <end position="129"/>
    </location>
</feature>
<dbReference type="GO" id="GO:0006355">
    <property type="term" value="P:regulation of DNA-templated transcription"/>
    <property type="evidence" value="ECO:0007669"/>
    <property type="project" value="TreeGrafter"/>
</dbReference>
<organism evidence="6 7">
    <name type="scientific">Caenorhabditis bovis</name>
    <dbReference type="NCBI Taxonomy" id="2654633"/>
    <lineage>
        <taxon>Eukaryota</taxon>
        <taxon>Metazoa</taxon>
        <taxon>Ecdysozoa</taxon>
        <taxon>Nematoda</taxon>
        <taxon>Chromadorea</taxon>
        <taxon>Rhabditida</taxon>
        <taxon>Rhabditina</taxon>
        <taxon>Rhabditomorpha</taxon>
        <taxon>Rhabditoidea</taxon>
        <taxon>Rhabditidae</taxon>
        <taxon>Peloderinae</taxon>
        <taxon>Caenorhabditis</taxon>
    </lineage>
</organism>
<feature type="region of interest" description="Disordered" evidence="4">
    <location>
        <begin position="288"/>
        <end position="341"/>
    </location>
</feature>
<comment type="caution">
    <text evidence="6">The sequence shown here is derived from an EMBL/GenBank/DDBJ whole genome shotgun (WGS) entry which is preliminary data.</text>
</comment>
<keyword evidence="5" id="KW-0812">Transmembrane</keyword>